<protein>
    <submittedName>
        <fullName evidence="3">Glycine zipper 2TM domain-containing protein</fullName>
    </submittedName>
</protein>
<accession>A0A931J4B0</accession>
<evidence type="ECO:0000256" key="2">
    <source>
        <dbReference type="SAM" id="SignalP"/>
    </source>
</evidence>
<organism evidence="3 4">
    <name type="scientific">Inhella proteolytica</name>
    <dbReference type="NCBI Taxonomy" id="2795029"/>
    <lineage>
        <taxon>Bacteria</taxon>
        <taxon>Pseudomonadati</taxon>
        <taxon>Pseudomonadota</taxon>
        <taxon>Betaproteobacteria</taxon>
        <taxon>Burkholderiales</taxon>
        <taxon>Sphaerotilaceae</taxon>
        <taxon>Inhella</taxon>
    </lineage>
</organism>
<dbReference type="AlphaFoldDB" id="A0A931J4B0"/>
<dbReference type="EMBL" id="JAEDAK010000021">
    <property type="protein sequence ID" value="MBH9579354.1"/>
    <property type="molecule type" value="Genomic_DNA"/>
</dbReference>
<dbReference type="Proteomes" id="UP000613266">
    <property type="component" value="Unassembled WGS sequence"/>
</dbReference>
<keyword evidence="2" id="KW-0732">Signal</keyword>
<sequence>MKPIALPLLAALLLSACASTNPDLRPRHEVMRMAQVQDGTVVAVRTVRLDGHQSGLGATAGAVAGGVAGGTVGGRRESVIFSTLGAILGGVIGHAIERESGREEALELIIQLRNGERVAIVQSQGEERFAAGDKVMVVSQGRSARVTRALPPVPPEAARSASEPQP</sequence>
<keyword evidence="4" id="KW-1185">Reference proteome</keyword>
<dbReference type="RefSeq" id="WP_198113191.1">
    <property type="nucleotide sequence ID" value="NZ_JAEDAK010000021.1"/>
</dbReference>
<feature type="region of interest" description="Disordered" evidence="1">
    <location>
        <begin position="144"/>
        <end position="166"/>
    </location>
</feature>
<dbReference type="PROSITE" id="PS51257">
    <property type="entry name" value="PROKAR_LIPOPROTEIN"/>
    <property type="match status" value="1"/>
</dbReference>
<feature type="chain" id="PRO_5038109132" evidence="2">
    <location>
        <begin position="19"/>
        <end position="166"/>
    </location>
</feature>
<evidence type="ECO:0000256" key="1">
    <source>
        <dbReference type="SAM" id="MobiDB-lite"/>
    </source>
</evidence>
<name>A0A931J4B0_9BURK</name>
<evidence type="ECO:0000313" key="4">
    <source>
        <dbReference type="Proteomes" id="UP000613266"/>
    </source>
</evidence>
<comment type="caution">
    <text evidence="3">The sequence shown here is derived from an EMBL/GenBank/DDBJ whole genome shotgun (WGS) entry which is preliminary data.</text>
</comment>
<proteinExistence type="predicted"/>
<evidence type="ECO:0000313" key="3">
    <source>
        <dbReference type="EMBL" id="MBH9579354.1"/>
    </source>
</evidence>
<dbReference type="GO" id="GO:0019867">
    <property type="term" value="C:outer membrane"/>
    <property type="evidence" value="ECO:0007669"/>
    <property type="project" value="InterPro"/>
</dbReference>
<reference evidence="3" key="1">
    <citation type="submission" date="2020-12" db="EMBL/GenBank/DDBJ databases">
        <title>The genome sequence of Inhella sp. 1Y17.</title>
        <authorList>
            <person name="Liu Y."/>
        </authorList>
    </citation>
    <scope>NUCLEOTIDE SEQUENCE</scope>
    <source>
        <strain evidence="3">1Y17</strain>
    </source>
</reference>
<feature type="signal peptide" evidence="2">
    <location>
        <begin position="1"/>
        <end position="18"/>
    </location>
</feature>
<gene>
    <name evidence="3" type="ORF">I7X39_20855</name>
</gene>